<accession>D8PKW3</accession>
<feature type="compositionally biased region" description="Polar residues" evidence="1">
    <location>
        <begin position="144"/>
        <end position="160"/>
    </location>
</feature>
<dbReference type="VEuPathDB" id="FungiDB:SCHCODRAFT_02624054"/>
<protein>
    <submittedName>
        <fullName evidence="2">Uncharacterized protein</fullName>
    </submittedName>
</protein>
<dbReference type="InParanoid" id="D8PKW3"/>
<feature type="region of interest" description="Disordered" evidence="1">
    <location>
        <begin position="94"/>
        <end position="225"/>
    </location>
</feature>
<reference evidence="2 3" key="1">
    <citation type="journal article" date="2010" name="Nat. Biotechnol.">
        <title>Genome sequence of the model mushroom Schizophyllum commune.</title>
        <authorList>
            <person name="Ohm R.A."/>
            <person name="de Jong J.F."/>
            <person name="Lugones L.G."/>
            <person name="Aerts A."/>
            <person name="Kothe E."/>
            <person name="Stajich J.E."/>
            <person name="de Vries R.P."/>
            <person name="Record E."/>
            <person name="Levasseur A."/>
            <person name="Baker S.E."/>
            <person name="Bartholomew K.A."/>
            <person name="Coutinho P.M."/>
            <person name="Erdmann S."/>
            <person name="Fowler T.J."/>
            <person name="Gathman A.C."/>
            <person name="Lombard V."/>
            <person name="Henrissat B."/>
            <person name="Knabe N."/>
            <person name="Kuees U."/>
            <person name="Lilly W.W."/>
            <person name="Lindquist E."/>
            <person name="Lucas S."/>
            <person name="Magnuson J.K."/>
            <person name="Piumi F."/>
            <person name="Raudaskoski M."/>
            <person name="Salamov A."/>
            <person name="Schmutz J."/>
            <person name="Schwarze F.W.M.R."/>
            <person name="vanKuyk P.A."/>
            <person name="Horton J.S."/>
            <person name="Grigoriev I.V."/>
            <person name="Woesten H.A.B."/>
        </authorList>
    </citation>
    <scope>NUCLEOTIDE SEQUENCE [LARGE SCALE GENOMIC DNA]</scope>
    <source>
        <strain evidence="3">H4-8 / FGSC 9210</strain>
    </source>
</reference>
<dbReference type="AlphaFoldDB" id="D8PKW3"/>
<dbReference type="HOGENOM" id="CLU_1230526_0_0_1"/>
<feature type="compositionally biased region" description="Basic and acidic residues" evidence="1">
    <location>
        <begin position="97"/>
        <end position="131"/>
    </location>
</feature>
<organism evidence="3">
    <name type="scientific">Schizophyllum commune (strain H4-8 / FGSC 9210)</name>
    <name type="common">Split gill fungus</name>
    <dbReference type="NCBI Taxonomy" id="578458"/>
    <lineage>
        <taxon>Eukaryota</taxon>
        <taxon>Fungi</taxon>
        <taxon>Dikarya</taxon>
        <taxon>Basidiomycota</taxon>
        <taxon>Agaricomycotina</taxon>
        <taxon>Agaricomycetes</taxon>
        <taxon>Agaricomycetidae</taxon>
        <taxon>Agaricales</taxon>
        <taxon>Schizophyllaceae</taxon>
        <taxon>Schizophyllum</taxon>
    </lineage>
</organism>
<name>D8PKW3_SCHCM</name>
<evidence type="ECO:0000313" key="2">
    <source>
        <dbReference type="EMBL" id="EFJ01968.1"/>
    </source>
</evidence>
<sequence length="225" mass="23994">MSTHTDRSCIHLGVGSDEVLADTSASLLFTLEDIIGPCASRAQDRTQDRDHDSIRSAVLKFVLLTFSQAPNTDAHICPLCRAFAIAHLGDALARSRARSDQETRRVDDGCGKCDAEERSARSDGRRSDKGKTPIRVRPLPPTPSGSFTLPSGSFAPSMQQRMEEPRSAPPSRQGSQRRALPRLPIGPRPASSPSSSSYAASSSAPSTSYARSGPRLAGAGKAGFF</sequence>
<proteinExistence type="predicted"/>
<dbReference type="EMBL" id="GL377302">
    <property type="protein sequence ID" value="EFJ01968.1"/>
    <property type="molecule type" value="Genomic_DNA"/>
</dbReference>
<evidence type="ECO:0000313" key="3">
    <source>
        <dbReference type="Proteomes" id="UP000007431"/>
    </source>
</evidence>
<dbReference type="Proteomes" id="UP000007431">
    <property type="component" value="Unassembled WGS sequence"/>
</dbReference>
<gene>
    <name evidence="2" type="ORF">SCHCODRAFT_103202</name>
</gene>
<feature type="compositionally biased region" description="Low complexity" evidence="1">
    <location>
        <begin position="188"/>
        <end position="212"/>
    </location>
</feature>
<feature type="non-terminal residue" evidence="2">
    <location>
        <position position="225"/>
    </location>
</feature>
<evidence type="ECO:0000256" key="1">
    <source>
        <dbReference type="SAM" id="MobiDB-lite"/>
    </source>
</evidence>
<keyword evidence="3" id="KW-1185">Reference proteome</keyword>